<evidence type="ECO:0000313" key="8">
    <source>
        <dbReference type="Proteomes" id="UP000248557"/>
    </source>
</evidence>
<keyword evidence="3" id="KW-0949">S-adenosyl-L-methionine</keyword>
<dbReference type="InterPro" id="IPR013785">
    <property type="entry name" value="Aldolase_TIM"/>
</dbReference>
<evidence type="ECO:0000256" key="6">
    <source>
        <dbReference type="ARBA" id="ARBA00023014"/>
    </source>
</evidence>
<dbReference type="SFLD" id="SFLDG01066">
    <property type="entry name" value="organic_radical-activating_enz"/>
    <property type="match status" value="1"/>
</dbReference>
<comment type="caution">
    <text evidence="7">The sequence shown here is derived from an EMBL/GenBank/DDBJ whole genome shotgun (WGS) entry which is preliminary data.</text>
</comment>
<dbReference type="GO" id="GO:0043365">
    <property type="term" value="F:[formate-C-acetyltransferase]-activating enzyme activity"/>
    <property type="evidence" value="ECO:0007669"/>
    <property type="project" value="InterPro"/>
</dbReference>
<evidence type="ECO:0000256" key="2">
    <source>
        <dbReference type="ARBA" id="ARBA00022485"/>
    </source>
</evidence>
<accession>A0A328Q251</accession>
<evidence type="ECO:0000256" key="5">
    <source>
        <dbReference type="ARBA" id="ARBA00023004"/>
    </source>
</evidence>
<sequence>MFLRVNTIIENTMVEGPGNRTSIFVQGCLKHCIGCNSPQTWDLDGGILYDVKKLAKNILKNKDIEGVTFSGGEPFLQSKALGELAVILHDNGLSIVTFTGYTYDIIRKINCSNWNKLLSQTDILISGFFNQDKITYKKPWIGSLNQKYHFLTDKYSYLENNLDSIENKIEIRLNKDGSFVVNGMGNNKEIRKLFENMM</sequence>
<dbReference type="InterPro" id="IPR058240">
    <property type="entry name" value="rSAM_sf"/>
</dbReference>
<keyword evidence="2" id="KW-0004">4Fe-4S</keyword>
<dbReference type="PANTHER" id="PTHR30352:SF2">
    <property type="entry name" value="ANAEROBIC RIBONUCLEOSIDE-TRIPHOSPHATE REDUCTASE-ACTIVATING PROTEIN"/>
    <property type="match status" value="1"/>
</dbReference>
<dbReference type="GO" id="GO:0046872">
    <property type="term" value="F:metal ion binding"/>
    <property type="evidence" value="ECO:0007669"/>
    <property type="project" value="UniProtKB-KW"/>
</dbReference>
<comment type="cofactor">
    <cofactor evidence="1">
        <name>[4Fe-4S] cluster</name>
        <dbReference type="ChEBI" id="CHEBI:49883"/>
    </cofactor>
</comment>
<keyword evidence="6" id="KW-0411">Iron-sulfur</keyword>
<proteinExistence type="predicted"/>
<dbReference type="SUPFAM" id="SSF102114">
    <property type="entry name" value="Radical SAM enzymes"/>
    <property type="match status" value="1"/>
</dbReference>
<dbReference type="GO" id="GO:0051539">
    <property type="term" value="F:4 iron, 4 sulfur cluster binding"/>
    <property type="evidence" value="ECO:0007669"/>
    <property type="project" value="UniProtKB-KW"/>
</dbReference>
<name>A0A328Q251_9EURY</name>
<dbReference type="InterPro" id="IPR012837">
    <property type="entry name" value="NrdG"/>
</dbReference>
<dbReference type="Pfam" id="PF13353">
    <property type="entry name" value="Fer4_12"/>
    <property type="match status" value="1"/>
</dbReference>
<dbReference type="Proteomes" id="UP000248557">
    <property type="component" value="Unassembled WGS sequence"/>
</dbReference>
<dbReference type="EMBL" id="NGJK01000093">
    <property type="protein sequence ID" value="RAP02425.1"/>
    <property type="molecule type" value="Genomic_DNA"/>
</dbReference>
<reference evidence="7 8" key="1">
    <citation type="submission" date="2017-05" db="EMBL/GenBank/DDBJ databases">
        <title>Host range expansion of the Methanosphaera genus to humans and monogastric animals involves recent and extensive reduction in genome content.</title>
        <authorList>
            <person name="Hoedt E.C."/>
            <person name="Volmer J.G."/>
            <person name="Parks D.H."/>
            <person name="Rosewarne C.P."/>
            <person name="Denman S.E."/>
            <person name="Mcsweeney C.S."/>
            <person name="O Cuiv P."/>
            <person name="Hugenholtz P."/>
            <person name="Tyson G.W."/>
            <person name="Morrison M."/>
        </authorList>
    </citation>
    <scope>NUCLEOTIDE SEQUENCE [LARGE SCALE GENOMIC DNA]</scope>
    <source>
        <strain evidence="7 8">PA5</strain>
    </source>
</reference>
<dbReference type="GO" id="GO:0004748">
    <property type="term" value="F:ribonucleoside-diphosphate reductase activity, thioredoxin disulfide as acceptor"/>
    <property type="evidence" value="ECO:0007669"/>
    <property type="project" value="TreeGrafter"/>
</dbReference>
<keyword evidence="5" id="KW-0408">Iron</keyword>
<dbReference type="PANTHER" id="PTHR30352">
    <property type="entry name" value="PYRUVATE FORMATE-LYASE-ACTIVATING ENZYME"/>
    <property type="match status" value="1"/>
</dbReference>
<gene>
    <name evidence="7" type="ORF">CA615_07760</name>
</gene>
<dbReference type="SFLD" id="SFLDS00029">
    <property type="entry name" value="Radical_SAM"/>
    <property type="match status" value="1"/>
</dbReference>
<dbReference type="AlphaFoldDB" id="A0A328Q251"/>
<dbReference type="SFLD" id="SFLDG01063">
    <property type="entry name" value="activating_enzymes__group_1"/>
    <property type="match status" value="1"/>
</dbReference>
<evidence type="ECO:0000313" key="7">
    <source>
        <dbReference type="EMBL" id="RAP02425.1"/>
    </source>
</evidence>
<evidence type="ECO:0000256" key="1">
    <source>
        <dbReference type="ARBA" id="ARBA00001966"/>
    </source>
</evidence>
<evidence type="ECO:0000256" key="3">
    <source>
        <dbReference type="ARBA" id="ARBA00022691"/>
    </source>
</evidence>
<evidence type="ECO:0000256" key="4">
    <source>
        <dbReference type="ARBA" id="ARBA00022723"/>
    </source>
</evidence>
<protein>
    <submittedName>
        <fullName evidence="7">Ribonucleoside-triphosphate reductase activating protein</fullName>
    </submittedName>
</protein>
<organism evidence="7 8">
    <name type="scientific">Methanosphaera stadtmanae</name>
    <dbReference type="NCBI Taxonomy" id="2317"/>
    <lineage>
        <taxon>Archaea</taxon>
        <taxon>Methanobacteriati</taxon>
        <taxon>Methanobacteriota</taxon>
        <taxon>Methanomada group</taxon>
        <taxon>Methanobacteria</taxon>
        <taxon>Methanobacteriales</taxon>
        <taxon>Methanobacteriaceae</taxon>
        <taxon>Methanosphaera</taxon>
    </lineage>
</organism>
<dbReference type="Gene3D" id="3.20.20.70">
    <property type="entry name" value="Aldolase class I"/>
    <property type="match status" value="1"/>
</dbReference>
<dbReference type="RefSeq" id="WP_112149782.1">
    <property type="nucleotide sequence ID" value="NZ_CATZNA010000041.1"/>
</dbReference>
<dbReference type="SFLD" id="SFLDF00299">
    <property type="entry name" value="anaerobic_ribonucleoside-triph"/>
    <property type="match status" value="1"/>
</dbReference>
<keyword evidence="4" id="KW-0479">Metal-binding</keyword>
<dbReference type="InterPro" id="IPR007197">
    <property type="entry name" value="rSAM"/>
</dbReference>
<dbReference type="InterPro" id="IPR034457">
    <property type="entry name" value="Organic_radical-activating"/>
</dbReference>